<dbReference type="Proteomes" id="UP000295711">
    <property type="component" value="Unassembled WGS sequence"/>
</dbReference>
<dbReference type="InterPro" id="IPR050294">
    <property type="entry name" value="RnfB_subfamily"/>
</dbReference>
<keyword evidence="4" id="KW-0249">Electron transport</keyword>
<dbReference type="Gene3D" id="3.40.950.10">
    <property type="entry name" value="Fe-only Hydrogenase (Larger Subunit), Chain L, domain 3"/>
    <property type="match status" value="1"/>
</dbReference>
<dbReference type="Pfam" id="PF25160">
    <property type="entry name" value="LdpA_Fe-S-bd"/>
    <property type="match status" value="1"/>
</dbReference>
<evidence type="ECO:0000256" key="4">
    <source>
        <dbReference type="ARBA" id="ARBA00022982"/>
    </source>
</evidence>
<dbReference type="InterPro" id="IPR004108">
    <property type="entry name" value="Fe_hydrogenase_lsu_C"/>
</dbReference>
<keyword evidence="5" id="KW-0408">Iron</keyword>
<dbReference type="GO" id="GO:0051539">
    <property type="term" value="F:4 iron, 4 sulfur cluster binding"/>
    <property type="evidence" value="ECO:0007669"/>
    <property type="project" value="UniProtKB-KW"/>
</dbReference>
<evidence type="ECO:0000313" key="9">
    <source>
        <dbReference type="Proteomes" id="UP000295711"/>
    </source>
</evidence>
<dbReference type="InterPro" id="IPR027631">
    <property type="entry name" value="Mono_FeFe_hydrog"/>
</dbReference>
<dbReference type="CDD" id="cd10549">
    <property type="entry name" value="MtMvhB_like"/>
    <property type="match status" value="1"/>
</dbReference>
<keyword evidence="1" id="KW-0813">Transport</keyword>
<evidence type="ECO:0000313" key="8">
    <source>
        <dbReference type="EMBL" id="TCO83928.1"/>
    </source>
</evidence>
<gene>
    <name evidence="8" type="ORF">EV212_11180</name>
</gene>
<dbReference type="AlphaFoldDB" id="A0A4R2L9R6"/>
<proteinExistence type="predicted"/>
<dbReference type="NCBIfam" id="TIGR04105">
    <property type="entry name" value="FeFe_hydrog_B1"/>
    <property type="match status" value="1"/>
</dbReference>
<dbReference type="SUPFAM" id="SSF54862">
    <property type="entry name" value="4Fe-4S ferredoxins"/>
    <property type="match status" value="2"/>
</dbReference>
<dbReference type="Pfam" id="PF00037">
    <property type="entry name" value="Fer4"/>
    <property type="match status" value="1"/>
</dbReference>
<dbReference type="Gene3D" id="3.30.70.20">
    <property type="match status" value="2"/>
</dbReference>
<dbReference type="PROSITE" id="PS00198">
    <property type="entry name" value="4FE4S_FER_1"/>
    <property type="match status" value="2"/>
</dbReference>
<feature type="domain" description="4Fe-4S ferredoxin-type" evidence="7">
    <location>
        <begin position="124"/>
        <end position="154"/>
    </location>
</feature>
<keyword evidence="6" id="KW-0411">Iron-sulfur</keyword>
<evidence type="ECO:0000256" key="5">
    <source>
        <dbReference type="ARBA" id="ARBA00023004"/>
    </source>
</evidence>
<keyword evidence="2" id="KW-0004">4Fe-4S</keyword>
<accession>A0A4R2L9R6</accession>
<dbReference type="InterPro" id="IPR009016">
    <property type="entry name" value="Fe_hydrogenase"/>
</dbReference>
<dbReference type="OrthoDB" id="9798098at2"/>
<protein>
    <submittedName>
        <fullName evidence="8">Ferredoxin hydrogenase large subunit</fullName>
    </submittedName>
</protein>
<evidence type="ECO:0000256" key="1">
    <source>
        <dbReference type="ARBA" id="ARBA00022448"/>
    </source>
</evidence>
<dbReference type="EMBL" id="SLXA01000011">
    <property type="protein sequence ID" value="TCO83928.1"/>
    <property type="molecule type" value="Genomic_DNA"/>
</dbReference>
<dbReference type="PANTHER" id="PTHR42859:SF10">
    <property type="entry name" value="DIMETHYLSULFOXIDE REDUCTASE CHAIN B"/>
    <property type="match status" value="1"/>
</dbReference>
<dbReference type="PANTHER" id="PTHR42859">
    <property type="entry name" value="OXIDOREDUCTASE"/>
    <property type="match status" value="1"/>
</dbReference>
<dbReference type="Pfam" id="PF02906">
    <property type="entry name" value="Fe_hyd_lg_C"/>
    <property type="match status" value="1"/>
</dbReference>
<keyword evidence="3" id="KW-0479">Metal-binding</keyword>
<evidence type="ECO:0000256" key="2">
    <source>
        <dbReference type="ARBA" id="ARBA00022485"/>
    </source>
</evidence>
<reference evidence="8 9" key="1">
    <citation type="submission" date="2019-03" db="EMBL/GenBank/DDBJ databases">
        <title>Genomic Encyclopedia of Type Strains, Phase IV (KMG-IV): sequencing the most valuable type-strain genomes for metagenomic binning, comparative biology and taxonomic classification.</title>
        <authorList>
            <person name="Goeker M."/>
        </authorList>
    </citation>
    <scope>NUCLEOTIDE SEQUENCE [LARGE SCALE GENOMIC DNA]</scope>
    <source>
        <strain evidence="8 9">DSM 28559</strain>
    </source>
</reference>
<evidence type="ECO:0000256" key="3">
    <source>
        <dbReference type="ARBA" id="ARBA00022723"/>
    </source>
</evidence>
<dbReference type="RefSeq" id="WP_132092941.1">
    <property type="nucleotide sequence ID" value="NZ_JANKAQ010000012.1"/>
</dbReference>
<dbReference type="SUPFAM" id="SSF53920">
    <property type="entry name" value="Fe-only hydrogenase"/>
    <property type="match status" value="1"/>
</dbReference>
<name>A0A4R2L9R6_9FIRM</name>
<dbReference type="InterPro" id="IPR017896">
    <property type="entry name" value="4Fe4S_Fe-S-bd"/>
</dbReference>
<evidence type="ECO:0000259" key="7">
    <source>
        <dbReference type="PROSITE" id="PS51379"/>
    </source>
</evidence>
<evidence type="ECO:0000256" key="6">
    <source>
        <dbReference type="ARBA" id="ARBA00023014"/>
    </source>
</evidence>
<feature type="domain" description="4Fe-4S ferredoxin-type" evidence="7">
    <location>
        <begin position="170"/>
        <end position="199"/>
    </location>
</feature>
<dbReference type="InterPro" id="IPR057431">
    <property type="entry name" value="LdpA_Fe-S-bd"/>
</dbReference>
<dbReference type="GO" id="GO:0046872">
    <property type="term" value="F:metal ion binding"/>
    <property type="evidence" value="ECO:0007669"/>
    <property type="project" value="UniProtKB-KW"/>
</dbReference>
<sequence>MKREFMTDINKIKFEVYREVARMAFDGKLKECADEIPYNIIPGNLPHYRCCVYKEREIIRQRVRLAEGHTPLPGGNIKNIVQVLPAACEGCPINRFSVTNNCQMCMAKKCMSACNFGAITFESGRAHIDPKKCKECGRCVEACPYNAIADLMRPCKRACPVDAISYDEEMIVQIDDKKCISCGQCIVGCPFGAISDRTFMVDVIRLMNNGVKVYAMVAPAIEGQFGANVSVGMIREAVKALGFADMFEVSLGADFVSKNEALELEEKVKAGEKMTTSCCPAFVNMIKKHFPQVADKMSTTVSPMQATARLIKAMYPDALCVFIGPCIAKKSEVIDSITMGGADYALTYEELYAMMEAKGVDPADYTGELQQGSKFGKNYSVSGGVTAAVLQTYKERNEDVPVKVCKANGAQECKKALMLLKAGRLPEDFIEGMACVGGCVSGPAMLNKERTFMKDRNAQIAQADDRQIIANVDTYDEYQVHMHRR</sequence>
<dbReference type="InterPro" id="IPR017900">
    <property type="entry name" value="4Fe4S_Fe_S_CS"/>
</dbReference>
<organism evidence="8 9">
    <name type="scientific">Frisingicoccus caecimuris</name>
    <dbReference type="NCBI Taxonomy" id="1796636"/>
    <lineage>
        <taxon>Bacteria</taxon>
        <taxon>Bacillati</taxon>
        <taxon>Bacillota</taxon>
        <taxon>Clostridia</taxon>
        <taxon>Lachnospirales</taxon>
        <taxon>Lachnospiraceae</taxon>
        <taxon>Frisingicoccus</taxon>
    </lineage>
</organism>
<keyword evidence="9" id="KW-1185">Reference proteome</keyword>
<comment type="caution">
    <text evidence="8">The sequence shown here is derived from an EMBL/GenBank/DDBJ whole genome shotgun (WGS) entry which is preliminary data.</text>
</comment>
<dbReference type="PROSITE" id="PS51379">
    <property type="entry name" value="4FE4S_FER_2"/>
    <property type="match status" value="2"/>
</dbReference>